<feature type="transmembrane region" description="Helical" evidence="1">
    <location>
        <begin position="171"/>
        <end position="192"/>
    </location>
</feature>
<accession>A0A9X4BWB1</accession>
<keyword evidence="1" id="KW-1133">Transmembrane helix</keyword>
<gene>
    <name evidence="2" type="ORF">NY667_24525</name>
</gene>
<proteinExistence type="predicted"/>
<evidence type="ECO:0000313" key="2">
    <source>
        <dbReference type="EMBL" id="MDC8640848.1"/>
    </source>
</evidence>
<keyword evidence="1" id="KW-0472">Membrane</keyword>
<evidence type="ECO:0000256" key="1">
    <source>
        <dbReference type="SAM" id="Phobius"/>
    </source>
</evidence>
<dbReference type="EMBL" id="JANWTP010000207">
    <property type="protein sequence ID" value="MDC8640848.1"/>
    <property type="molecule type" value="Genomic_DNA"/>
</dbReference>
<dbReference type="AlphaFoldDB" id="A0A9X4BWB1"/>
<dbReference type="Proteomes" id="UP001140230">
    <property type="component" value="Unassembled WGS sequence"/>
</dbReference>
<reference evidence="2" key="1">
    <citation type="journal article" date="2022" name="Phytopathology">
        <title>Whole genome sequencing-based tracing of a 2022 introduction and outbreak of Xanthomonas hortorum pv. pelargonii.</title>
        <authorList>
            <person name="Iruegas Bocardo F."/>
            <person name="Weisberg A.J."/>
            <person name="Riutta E.R."/>
            <person name="Kilday K.B."/>
            <person name="Bonkowski J.C."/>
            <person name="Creswell T.C."/>
            <person name="Daughtrey M."/>
            <person name="Rane K.K."/>
            <person name="Grunwald N.J."/>
            <person name="Chang J.H."/>
            <person name="Putnam M."/>
        </authorList>
    </citation>
    <scope>NUCLEOTIDE SEQUENCE</scope>
    <source>
        <strain evidence="2">22-338</strain>
    </source>
</reference>
<protein>
    <submittedName>
        <fullName evidence="2">Uncharacterized protein</fullName>
    </submittedName>
</protein>
<keyword evidence="1" id="KW-0812">Transmembrane</keyword>
<evidence type="ECO:0000313" key="3">
    <source>
        <dbReference type="Proteomes" id="UP001140230"/>
    </source>
</evidence>
<organism evidence="2 3">
    <name type="scientific">Xanthomonas hortorum pv. hederae</name>
    <dbReference type="NCBI Taxonomy" id="453603"/>
    <lineage>
        <taxon>Bacteria</taxon>
        <taxon>Pseudomonadati</taxon>
        <taxon>Pseudomonadota</taxon>
        <taxon>Gammaproteobacteria</taxon>
        <taxon>Lysobacterales</taxon>
        <taxon>Lysobacteraceae</taxon>
        <taxon>Xanthomonas</taxon>
    </lineage>
</organism>
<name>A0A9X4BWB1_9XANT</name>
<comment type="caution">
    <text evidence="2">The sequence shown here is derived from an EMBL/GenBank/DDBJ whole genome shotgun (WGS) entry which is preliminary data.</text>
</comment>
<dbReference type="RefSeq" id="WP_104552446.1">
    <property type="nucleotide sequence ID" value="NZ_CP168173.1"/>
</dbReference>
<reference evidence="2" key="2">
    <citation type="submission" date="2022-08" db="EMBL/GenBank/DDBJ databases">
        <authorList>
            <person name="Iruegas-Bocardo F."/>
            <person name="Weisberg A.J."/>
            <person name="Riutta E.R."/>
            <person name="Kilday K."/>
            <person name="Bonkowski J.C."/>
            <person name="Creswell T."/>
            <person name="Daughtrey M.L."/>
            <person name="Rane K."/>
            <person name="Grunwald N.J."/>
            <person name="Chang J.H."/>
            <person name="Putnam M.L."/>
        </authorList>
    </citation>
    <scope>NUCLEOTIDE SEQUENCE</scope>
    <source>
        <strain evidence="2">22-338</strain>
    </source>
</reference>
<sequence length="194" mass="21992">MATPLYPRLEKSIFDAIRAIHIAQVEPWVSFAQGLSVKRFDGRTIGYSGIAYEGSPEQVFWSRYIEPFLEDLTLRQFTDTVKLALEREVDARAALKETHDLLLSACRKTYRRMADIDQQLRGGGFPQSVPAKDWKKHYSITQAFIDKHHQAELAMLKEPNRMERWYGRNKGLAWALGILGTAGVGGLIKLLVGS</sequence>